<sequence length="297" mass="32948">MIKLLQRMMAIGLLTCSLSATATDLTVIYNKNEPKNFISLLEAALERTKSEGGFSIKASDTTFGTARAIDEIADNTGKLHILTRGSNIDEEKKLLPVRVPLDKGLLGYRIMLVRKPDLPKFAAIQSVDELKRLSVGQGSRWPDTKILEAAGFKVTKAYYSAGLLRMLTEERFDMFARATWEAPGGLADATKQGITDLAIEPTLAVYYPMPRIFMVSRKGEGPTLAARLERGLRAMIKDGSFDRIFTESFGPALEAARLHERKIFRVDNKFLSPDTPFEDKSLWLDVSVPYSAGAKKP</sequence>
<evidence type="ECO:0000313" key="3">
    <source>
        <dbReference type="Proteomes" id="UP000778523"/>
    </source>
</evidence>
<gene>
    <name evidence="2" type="ORF">HJ583_015225</name>
</gene>
<reference evidence="2 3" key="1">
    <citation type="submission" date="2020-06" db="EMBL/GenBank/DDBJ databases">
        <title>Draft genome of Uliginosibacterium sp. IMCC34675.</title>
        <authorList>
            <person name="Song J."/>
        </authorList>
    </citation>
    <scope>NUCLEOTIDE SEQUENCE [LARGE SCALE GENOMIC DNA]</scope>
    <source>
        <strain evidence="2 3">IMCC34675</strain>
    </source>
</reference>
<evidence type="ECO:0000256" key="1">
    <source>
        <dbReference type="SAM" id="SignalP"/>
    </source>
</evidence>
<dbReference type="RefSeq" id="WP_170022733.1">
    <property type="nucleotide sequence ID" value="NZ_JABCSC020000004.1"/>
</dbReference>
<feature type="chain" id="PRO_5046561494" evidence="1">
    <location>
        <begin position="23"/>
        <end position="297"/>
    </location>
</feature>
<evidence type="ECO:0000313" key="2">
    <source>
        <dbReference type="EMBL" id="NSL56388.1"/>
    </source>
</evidence>
<accession>A0ABX2IHW5</accession>
<dbReference type="SUPFAM" id="SSF53850">
    <property type="entry name" value="Periplasmic binding protein-like II"/>
    <property type="match status" value="1"/>
</dbReference>
<proteinExistence type="predicted"/>
<keyword evidence="3" id="KW-1185">Reference proteome</keyword>
<keyword evidence="1" id="KW-0732">Signal</keyword>
<name>A0ABX2IHW5_9RHOO</name>
<comment type="caution">
    <text evidence="2">The sequence shown here is derived from an EMBL/GenBank/DDBJ whole genome shotgun (WGS) entry which is preliminary data.</text>
</comment>
<dbReference type="EMBL" id="JABCSC020000004">
    <property type="protein sequence ID" value="NSL56388.1"/>
    <property type="molecule type" value="Genomic_DNA"/>
</dbReference>
<organism evidence="2 3">
    <name type="scientific">Uliginosibacterium aquaticum</name>
    <dbReference type="NCBI Taxonomy" id="2731212"/>
    <lineage>
        <taxon>Bacteria</taxon>
        <taxon>Pseudomonadati</taxon>
        <taxon>Pseudomonadota</taxon>
        <taxon>Betaproteobacteria</taxon>
        <taxon>Rhodocyclales</taxon>
        <taxon>Zoogloeaceae</taxon>
        <taxon>Uliginosibacterium</taxon>
    </lineage>
</organism>
<protein>
    <submittedName>
        <fullName evidence="2">ABC transporter substrate-binding protein</fullName>
    </submittedName>
</protein>
<dbReference type="Proteomes" id="UP000778523">
    <property type="component" value="Unassembled WGS sequence"/>
</dbReference>
<feature type="signal peptide" evidence="1">
    <location>
        <begin position="1"/>
        <end position="22"/>
    </location>
</feature>